<comment type="caution">
    <text evidence="1">The sequence shown here is derived from an EMBL/GenBank/DDBJ whole genome shotgun (WGS) entry which is preliminary data.</text>
</comment>
<evidence type="ECO:0000313" key="2">
    <source>
        <dbReference type="Proteomes" id="UP000231693"/>
    </source>
</evidence>
<dbReference type="SUPFAM" id="SSF53448">
    <property type="entry name" value="Nucleotide-diphospho-sugar transferases"/>
    <property type="match status" value="1"/>
</dbReference>
<keyword evidence="1" id="KW-0808">Transferase</keyword>
<name>A0A2M9CD65_9CELL</name>
<dbReference type="AlphaFoldDB" id="A0A2M9CD65"/>
<protein>
    <submittedName>
        <fullName evidence="1">GT2 family glycosyltransferase</fullName>
    </submittedName>
</protein>
<dbReference type="GO" id="GO:0016740">
    <property type="term" value="F:transferase activity"/>
    <property type="evidence" value="ECO:0007669"/>
    <property type="project" value="UniProtKB-KW"/>
</dbReference>
<organism evidence="1 2">
    <name type="scientific">Sediminihabitans luteus</name>
    <dbReference type="NCBI Taxonomy" id="1138585"/>
    <lineage>
        <taxon>Bacteria</taxon>
        <taxon>Bacillati</taxon>
        <taxon>Actinomycetota</taxon>
        <taxon>Actinomycetes</taxon>
        <taxon>Micrococcales</taxon>
        <taxon>Cellulomonadaceae</taxon>
        <taxon>Sediminihabitans</taxon>
    </lineage>
</organism>
<dbReference type="PANTHER" id="PTHR43179">
    <property type="entry name" value="RHAMNOSYLTRANSFERASE WBBL"/>
    <property type="match status" value="1"/>
</dbReference>
<sequence>MVGSLAVVVVNFGSTHLLTTNLVRVVQEARPTHVVVVDNFSDDAERHDVRAVAEDEGWTLVAPDENLGFGGGVNRGAAVALAAGATDLLVVNPDAWIDGRSVERLAAQAADDRLVMLSPVVKTSDGRVWFSGLDVYLDDGSIHGPRRRDELAPRPYEPWLSGACLWITAEAWQLVGGFDDAYFLYWEDVDLSVRARRLGIRVAVVDDAVAVHDEGGTHRDGQARAEAKSGTYYYFNIRNRMVFAARHLDAAGVRAWRRTSLAQARAILLRGGRRQFLRPLGPLRAAARGLRDGRRAARTLAPLPTRVTTPSDEEKTHG</sequence>
<evidence type="ECO:0000313" key="1">
    <source>
        <dbReference type="EMBL" id="PJJ69874.1"/>
    </source>
</evidence>
<dbReference type="Gene3D" id="3.90.550.10">
    <property type="entry name" value="Spore Coat Polysaccharide Biosynthesis Protein SpsA, Chain A"/>
    <property type="match status" value="1"/>
</dbReference>
<dbReference type="EMBL" id="PGFE01000004">
    <property type="protein sequence ID" value="PJJ69874.1"/>
    <property type="molecule type" value="Genomic_DNA"/>
</dbReference>
<keyword evidence="2" id="KW-1185">Reference proteome</keyword>
<dbReference type="OrthoDB" id="9771846at2"/>
<proteinExistence type="predicted"/>
<accession>A0A2M9CD65</accession>
<gene>
    <name evidence="1" type="ORF">CLV28_2350</name>
</gene>
<dbReference type="Pfam" id="PF13641">
    <property type="entry name" value="Glyco_tranf_2_3"/>
    <property type="match status" value="1"/>
</dbReference>
<dbReference type="RefSeq" id="WP_100423521.1">
    <property type="nucleotide sequence ID" value="NZ_BOOX01000007.1"/>
</dbReference>
<dbReference type="PANTHER" id="PTHR43179:SF11">
    <property type="entry name" value="GLYCOSYL TRANSFERASE"/>
    <property type="match status" value="1"/>
</dbReference>
<reference evidence="1 2" key="1">
    <citation type="submission" date="2017-11" db="EMBL/GenBank/DDBJ databases">
        <title>Genomic Encyclopedia of Archaeal and Bacterial Type Strains, Phase II (KMG-II): From Individual Species to Whole Genera.</title>
        <authorList>
            <person name="Goeker M."/>
        </authorList>
    </citation>
    <scope>NUCLEOTIDE SEQUENCE [LARGE SCALE GENOMIC DNA]</scope>
    <source>
        <strain evidence="1 2">DSM 25478</strain>
    </source>
</reference>
<dbReference type="InterPro" id="IPR029044">
    <property type="entry name" value="Nucleotide-diphossugar_trans"/>
</dbReference>
<dbReference type="Proteomes" id="UP000231693">
    <property type="component" value="Unassembled WGS sequence"/>
</dbReference>